<proteinExistence type="predicted"/>
<evidence type="ECO:0000256" key="7">
    <source>
        <dbReference type="ARBA" id="ARBA00022801"/>
    </source>
</evidence>
<dbReference type="SUPFAM" id="SSF56219">
    <property type="entry name" value="DNase I-like"/>
    <property type="match status" value="1"/>
</dbReference>
<evidence type="ECO:0000256" key="10">
    <source>
        <dbReference type="ARBA" id="ARBA00023242"/>
    </source>
</evidence>
<keyword evidence="6" id="KW-0227">DNA damage</keyword>
<keyword evidence="5" id="KW-0479">Metal-binding</keyword>
<evidence type="ECO:0000256" key="2">
    <source>
        <dbReference type="ARBA" id="ARBA00001946"/>
    </source>
</evidence>
<dbReference type="GO" id="GO:0004518">
    <property type="term" value="F:nuclease activity"/>
    <property type="evidence" value="ECO:0007669"/>
    <property type="project" value="UniProtKB-KW"/>
</dbReference>
<dbReference type="GO" id="GO:0046872">
    <property type="term" value="F:metal ion binding"/>
    <property type="evidence" value="ECO:0007669"/>
    <property type="project" value="UniProtKB-KW"/>
</dbReference>
<keyword evidence="10" id="KW-0539">Nucleus</keyword>
<keyword evidence="13" id="KW-1185">Reference proteome</keyword>
<evidence type="ECO:0000256" key="4">
    <source>
        <dbReference type="ARBA" id="ARBA00022722"/>
    </source>
</evidence>
<evidence type="ECO:0000313" key="12">
    <source>
        <dbReference type="EMBL" id="KAJ0966185.1"/>
    </source>
</evidence>
<dbReference type="OrthoDB" id="9975959at2759"/>
<keyword evidence="4" id="KW-0540">Nuclease</keyword>
<gene>
    <name evidence="12" type="ORF">J5N97_027323</name>
</gene>
<comment type="cofactor">
    <cofactor evidence="2">
        <name>Mg(2+)</name>
        <dbReference type="ChEBI" id="CHEBI:18420"/>
    </cofactor>
</comment>
<organism evidence="12 13">
    <name type="scientific">Dioscorea zingiberensis</name>
    <dbReference type="NCBI Taxonomy" id="325984"/>
    <lineage>
        <taxon>Eukaryota</taxon>
        <taxon>Viridiplantae</taxon>
        <taxon>Streptophyta</taxon>
        <taxon>Embryophyta</taxon>
        <taxon>Tracheophyta</taxon>
        <taxon>Spermatophyta</taxon>
        <taxon>Magnoliopsida</taxon>
        <taxon>Liliopsida</taxon>
        <taxon>Dioscoreales</taxon>
        <taxon>Dioscoreaceae</taxon>
        <taxon>Dioscorea</taxon>
    </lineage>
</organism>
<dbReference type="AlphaFoldDB" id="A0A9D5C3Z5"/>
<dbReference type="CDD" id="cd09080">
    <property type="entry name" value="TDP2"/>
    <property type="match status" value="1"/>
</dbReference>
<reference evidence="12" key="2">
    <citation type="journal article" date="2022" name="Hortic Res">
        <title>The genome of Dioscorea zingiberensis sheds light on the biosynthesis, origin and evolution of the medicinally important diosgenin saponins.</title>
        <authorList>
            <person name="Li Y."/>
            <person name="Tan C."/>
            <person name="Li Z."/>
            <person name="Guo J."/>
            <person name="Li S."/>
            <person name="Chen X."/>
            <person name="Wang C."/>
            <person name="Dai X."/>
            <person name="Yang H."/>
            <person name="Song W."/>
            <person name="Hou L."/>
            <person name="Xu J."/>
            <person name="Tong Z."/>
            <person name="Xu A."/>
            <person name="Yuan X."/>
            <person name="Wang W."/>
            <person name="Yang Q."/>
            <person name="Chen L."/>
            <person name="Sun Z."/>
            <person name="Wang K."/>
            <person name="Pan B."/>
            <person name="Chen J."/>
            <person name="Bao Y."/>
            <person name="Liu F."/>
            <person name="Qi X."/>
            <person name="Gang D.R."/>
            <person name="Wen J."/>
            <person name="Li J."/>
        </authorList>
    </citation>
    <scope>NUCLEOTIDE SEQUENCE</scope>
    <source>
        <strain evidence="12">Dzin_1.0</strain>
    </source>
</reference>
<dbReference type="Proteomes" id="UP001085076">
    <property type="component" value="Miscellaneous, Linkage group lg08"/>
</dbReference>
<evidence type="ECO:0000256" key="8">
    <source>
        <dbReference type="ARBA" id="ARBA00022842"/>
    </source>
</evidence>
<dbReference type="PANTHER" id="PTHR15822">
    <property type="entry name" value="TRAF AND TNF RECEPTOR-ASSOCIATED PROTEIN"/>
    <property type="match status" value="1"/>
</dbReference>
<evidence type="ECO:0000256" key="1">
    <source>
        <dbReference type="ARBA" id="ARBA00001936"/>
    </source>
</evidence>
<evidence type="ECO:0000256" key="5">
    <source>
        <dbReference type="ARBA" id="ARBA00022723"/>
    </source>
</evidence>
<accession>A0A9D5C3Z5</accession>
<dbReference type="InterPro" id="IPR005135">
    <property type="entry name" value="Endo/exonuclease/phosphatase"/>
</dbReference>
<name>A0A9D5C3Z5_9LILI</name>
<evidence type="ECO:0000256" key="6">
    <source>
        <dbReference type="ARBA" id="ARBA00022763"/>
    </source>
</evidence>
<dbReference type="FunFam" id="3.60.10.10:FF:000058">
    <property type="entry name" value="Tyrosyl-DNA phosphodiesterase 2"/>
    <property type="match status" value="1"/>
</dbReference>
<keyword evidence="9" id="KW-0234">DNA repair</keyword>
<dbReference type="Pfam" id="PF03372">
    <property type="entry name" value="Exo_endo_phos"/>
    <property type="match status" value="1"/>
</dbReference>
<dbReference type="GO" id="GO:0005737">
    <property type="term" value="C:cytoplasm"/>
    <property type="evidence" value="ECO:0007669"/>
    <property type="project" value="TreeGrafter"/>
</dbReference>
<dbReference type="GO" id="GO:0003697">
    <property type="term" value="F:single-stranded DNA binding"/>
    <property type="evidence" value="ECO:0007669"/>
    <property type="project" value="TreeGrafter"/>
</dbReference>
<protein>
    <recommendedName>
        <fullName evidence="11">Endonuclease/exonuclease/phosphatase domain-containing protein</fullName>
    </recommendedName>
</protein>
<dbReference type="InterPro" id="IPR051547">
    <property type="entry name" value="TDP2-like"/>
</dbReference>
<dbReference type="Gene3D" id="3.60.10.10">
    <property type="entry name" value="Endonuclease/exonuclease/phosphatase"/>
    <property type="match status" value="1"/>
</dbReference>
<sequence>MGNAESFMQLPWLRGRQNAEDMEFSGTATEGSLLAMGAWSLVSSSGFGDLEGDGVPRGGTGYQRPDNLDSGSIKKTFRIMSYNVMSDEKVHVNERMKVIGKLIEHHSPDIVFFQDVNRNIYEIFKSSSWWNLYKCSVSPEKAILKVDHFCMMLSKLPVRGFICKLFKDSGMNREICAADIDTGLDKKLVVATSQLESSTAAETNTDKRLAQVDELQSLFSHFPNVIFGGDFNWDENKDGDFPLNNGWIDAWNELKPGENGWTYDTETNPMLKGNNSLQKRFDRFICKSEDFCCKSVELIGIEAISQLSKTNENEISVLPSDHYGLILTISTE</sequence>
<keyword evidence="7" id="KW-0378">Hydrolase</keyword>
<dbReference type="GO" id="GO:0070260">
    <property type="term" value="F:5'-tyrosyl-DNA phosphodiesterase activity"/>
    <property type="evidence" value="ECO:0007669"/>
    <property type="project" value="TreeGrafter"/>
</dbReference>
<evidence type="ECO:0000256" key="9">
    <source>
        <dbReference type="ARBA" id="ARBA00023204"/>
    </source>
</evidence>
<comment type="caution">
    <text evidence="12">The sequence shown here is derived from an EMBL/GenBank/DDBJ whole genome shotgun (WGS) entry which is preliminary data.</text>
</comment>
<evidence type="ECO:0000256" key="3">
    <source>
        <dbReference type="ARBA" id="ARBA00004322"/>
    </source>
</evidence>
<dbReference type="EMBL" id="JAGGNH010000008">
    <property type="protein sequence ID" value="KAJ0966185.1"/>
    <property type="molecule type" value="Genomic_DNA"/>
</dbReference>
<dbReference type="InterPro" id="IPR036691">
    <property type="entry name" value="Endo/exonu/phosph_ase_sf"/>
</dbReference>
<comment type="cofactor">
    <cofactor evidence="1">
        <name>Mn(2+)</name>
        <dbReference type="ChEBI" id="CHEBI:29035"/>
    </cofactor>
</comment>
<feature type="domain" description="Endonuclease/exonuclease/phosphatase" evidence="11">
    <location>
        <begin position="80"/>
        <end position="322"/>
    </location>
</feature>
<evidence type="ECO:0000259" key="11">
    <source>
        <dbReference type="Pfam" id="PF03372"/>
    </source>
</evidence>
<comment type="subcellular location">
    <subcellularLocation>
        <location evidence="3">Nucleus</location>
        <location evidence="3">PML body</location>
    </subcellularLocation>
</comment>
<reference evidence="12" key="1">
    <citation type="submission" date="2021-03" db="EMBL/GenBank/DDBJ databases">
        <authorList>
            <person name="Li Z."/>
            <person name="Yang C."/>
        </authorList>
    </citation>
    <scope>NUCLEOTIDE SEQUENCE</scope>
    <source>
        <strain evidence="12">Dzin_1.0</strain>
        <tissue evidence="12">Leaf</tissue>
    </source>
</reference>
<dbReference type="GO" id="GO:0006302">
    <property type="term" value="P:double-strand break repair"/>
    <property type="evidence" value="ECO:0007669"/>
    <property type="project" value="TreeGrafter"/>
</dbReference>
<dbReference type="PANTHER" id="PTHR15822:SF4">
    <property type="entry name" value="TYROSYL-DNA PHOSPHODIESTERASE 2"/>
    <property type="match status" value="1"/>
</dbReference>
<evidence type="ECO:0000313" key="13">
    <source>
        <dbReference type="Proteomes" id="UP001085076"/>
    </source>
</evidence>
<keyword evidence="8" id="KW-0460">Magnesium</keyword>